<accession>A0ABV9RZC8</accession>
<keyword evidence="3" id="KW-0804">Transcription</keyword>
<feature type="domain" description="HTH tetR-type" evidence="5">
    <location>
        <begin position="11"/>
        <end position="71"/>
    </location>
</feature>
<dbReference type="SUPFAM" id="SSF46689">
    <property type="entry name" value="Homeodomain-like"/>
    <property type="match status" value="1"/>
</dbReference>
<dbReference type="RefSeq" id="WP_378056575.1">
    <property type="nucleotide sequence ID" value="NZ_JBHSIS010000006.1"/>
</dbReference>
<proteinExistence type="predicted"/>
<evidence type="ECO:0000313" key="7">
    <source>
        <dbReference type="Proteomes" id="UP001595859"/>
    </source>
</evidence>
<dbReference type="EMBL" id="JBHSIS010000006">
    <property type="protein sequence ID" value="MFC4854645.1"/>
    <property type="molecule type" value="Genomic_DNA"/>
</dbReference>
<dbReference type="Gene3D" id="1.10.357.10">
    <property type="entry name" value="Tetracycline Repressor, domain 2"/>
    <property type="match status" value="1"/>
</dbReference>
<feature type="DNA-binding region" description="H-T-H motif" evidence="4">
    <location>
        <begin position="34"/>
        <end position="53"/>
    </location>
</feature>
<gene>
    <name evidence="6" type="ORF">ACFPCV_14140</name>
</gene>
<dbReference type="PRINTS" id="PR00455">
    <property type="entry name" value="HTHTETR"/>
</dbReference>
<dbReference type="PANTHER" id="PTHR47506">
    <property type="entry name" value="TRANSCRIPTIONAL REGULATORY PROTEIN"/>
    <property type="match status" value="1"/>
</dbReference>
<keyword evidence="2 4" id="KW-0238">DNA-binding</keyword>
<name>A0ABV9RZC8_9PSEU</name>
<keyword evidence="1" id="KW-0805">Transcription regulation</keyword>
<evidence type="ECO:0000256" key="4">
    <source>
        <dbReference type="PROSITE-ProRule" id="PRU00335"/>
    </source>
</evidence>
<dbReference type="Proteomes" id="UP001595859">
    <property type="component" value="Unassembled WGS sequence"/>
</dbReference>
<dbReference type="PANTHER" id="PTHR47506:SF1">
    <property type="entry name" value="HTH-TYPE TRANSCRIPTIONAL REGULATOR YJDC"/>
    <property type="match status" value="1"/>
</dbReference>
<organism evidence="6 7">
    <name type="scientific">Actinophytocola glycyrrhizae</name>
    <dbReference type="NCBI Taxonomy" id="2044873"/>
    <lineage>
        <taxon>Bacteria</taxon>
        <taxon>Bacillati</taxon>
        <taxon>Actinomycetota</taxon>
        <taxon>Actinomycetes</taxon>
        <taxon>Pseudonocardiales</taxon>
        <taxon>Pseudonocardiaceae</taxon>
    </lineage>
</organism>
<protein>
    <submittedName>
        <fullName evidence="6">TetR/AcrR family transcriptional regulator</fullName>
    </submittedName>
</protein>
<evidence type="ECO:0000256" key="3">
    <source>
        <dbReference type="ARBA" id="ARBA00023163"/>
    </source>
</evidence>
<dbReference type="InterPro" id="IPR009057">
    <property type="entry name" value="Homeodomain-like_sf"/>
</dbReference>
<evidence type="ECO:0000313" key="6">
    <source>
        <dbReference type="EMBL" id="MFC4854645.1"/>
    </source>
</evidence>
<comment type="caution">
    <text evidence="6">The sequence shown here is derived from an EMBL/GenBank/DDBJ whole genome shotgun (WGS) entry which is preliminary data.</text>
</comment>
<evidence type="ECO:0000259" key="5">
    <source>
        <dbReference type="PROSITE" id="PS50977"/>
    </source>
</evidence>
<evidence type="ECO:0000256" key="2">
    <source>
        <dbReference type="ARBA" id="ARBA00023125"/>
    </source>
</evidence>
<evidence type="ECO:0000256" key="1">
    <source>
        <dbReference type="ARBA" id="ARBA00023015"/>
    </source>
</evidence>
<sequence length="357" mass="37924">MSRLTRAETQERNRTRVLAAARDEFAERGYRETKIDVVAERAELTRGAVYSNFPGKRALYFAVLADLAERAPAAAPAPAPGRTTGDALAALARTWLARLPTSAETARLGMDVLPEVMADETIRQSYAQLMALDAVLLGLALERLRPDGRLVRVAETVLTALHGASQLAAAAPGFVEPFNVVSACEQLAYLDVEDGWPELPFTTQVRAVDAAWSPPAAWDSVRAQDFTPAEDGIVAVLGLHRAAAVEHAVRAAPPDAAVTAVLVSGSPREQIPLARLAVAELTGCLRQAFPEYAWPRLRVACDGTGALAATAGVPAVSDTTEVAIRIAGGRVVSRAEGYGACHVVTTAQDRAARSFRE</sequence>
<keyword evidence="7" id="KW-1185">Reference proteome</keyword>
<dbReference type="PROSITE" id="PS50977">
    <property type="entry name" value="HTH_TETR_2"/>
    <property type="match status" value="1"/>
</dbReference>
<reference evidence="7" key="1">
    <citation type="journal article" date="2019" name="Int. J. Syst. Evol. Microbiol.">
        <title>The Global Catalogue of Microorganisms (GCM) 10K type strain sequencing project: providing services to taxonomists for standard genome sequencing and annotation.</title>
        <authorList>
            <consortium name="The Broad Institute Genomics Platform"/>
            <consortium name="The Broad Institute Genome Sequencing Center for Infectious Disease"/>
            <person name="Wu L."/>
            <person name="Ma J."/>
        </authorList>
    </citation>
    <scope>NUCLEOTIDE SEQUENCE [LARGE SCALE GENOMIC DNA]</scope>
    <source>
        <strain evidence="7">ZS-22-S1</strain>
    </source>
</reference>
<dbReference type="InterPro" id="IPR001647">
    <property type="entry name" value="HTH_TetR"/>
</dbReference>
<dbReference type="Pfam" id="PF00440">
    <property type="entry name" value="TetR_N"/>
    <property type="match status" value="1"/>
</dbReference>